<dbReference type="Proteomes" id="UP001430953">
    <property type="component" value="Unassembled WGS sequence"/>
</dbReference>
<dbReference type="EMBL" id="JADYXP020000011">
    <property type="protein sequence ID" value="KAL0114066.1"/>
    <property type="molecule type" value="Genomic_DNA"/>
</dbReference>
<name>A0AAW2FDP5_9HYME</name>
<accession>A0AAW2FDP5</accession>
<reference evidence="1 2" key="1">
    <citation type="submission" date="2023-03" db="EMBL/GenBank/DDBJ databases">
        <title>High recombination rates correlate with genetic variation in Cardiocondyla obscurior ants.</title>
        <authorList>
            <person name="Errbii M."/>
        </authorList>
    </citation>
    <scope>NUCLEOTIDE SEQUENCE [LARGE SCALE GENOMIC DNA]</scope>
    <source>
        <strain evidence="1">Alpha-2009</strain>
        <tissue evidence="1">Whole body</tissue>
    </source>
</reference>
<keyword evidence="2" id="KW-1185">Reference proteome</keyword>
<evidence type="ECO:0000313" key="1">
    <source>
        <dbReference type="EMBL" id="KAL0114066.1"/>
    </source>
</evidence>
<protein>
    <recommendedName>
        <fullName evidence="3">Ribosomal protein L20</fullName>
    </recommendedName>
</protein>
<evidence type="ECO:0008006" key="3">
    <source>
        <dbReference type="Google" id="ProtNLM"/>
    </source>
</evidence>
<proteinExistence type="predicted"/>
<evidence type="ECO:0000313" key="2">
    <source>
        <dbReference type="Proteomes" id="UP001430953"/>
    </source>
</evidence>
<organism evidence="1 2">
    <name type="scientific">Cardiocondyla obscurior</name>
    <dbReference type="NCBI Taxonomy" id="286306"/>
    <lineage>
        <taxon>Eukaryota</taxon>
        <taxon>Metazoa</taxon>
        <taxon>Ecdysozoa</taxon>
        <taxon>Arthropoda</taxon>
        <taxon>Hexapoda</taxon>
        <taxon>Insecta</taxon>
        <taxon>Pterygota</taxon>
        <taxon>Neoptera</taxon>
        <taxon>Endopterygota</taxon>
        <taxon>Hymenoptera</taxon>
        <taxon>Apocrita</taxon>
        <taxon>Aculeata</taxon>
        <taxon>Formicoidea</taxon>
        <taxon>Formicidae</taxon>
        <taxon>Myrmicinae</taxon>
        <taxon>Cardiocondyla</taxon>
    </lineage>
</organism>
<gene>
    <name evidence="1" type="ORF">PUN28_011406</name>
</gene>
<sequence length="111" mass="12962">MTGKKKKCINRYKYRRSGNKWGLNRAANVAARRFTMHTYKRINRFAEKTGSVFRVTGKRDLISSTSPPFALVASCRAVIRAFLNFIIKIMKFKTSVNEYSYTKFVTFYLRA</sequence>
<dbReference type="AlphaFoldDB" id="A0AAW2FDP5"/>
<comment type="caution">
    <text evidence="1">The sequence shown here is derived from an EMBL/GenBank/DDBJ whole genome shotgun (WGS) entry which is preliminary data.</text>
</comment>